<accession>A0A6P5MF53</accession>
<evidence type="ECO:0000259" key="1">
    <source>
        <dbReference type="Pfam" id="PF03478"/>
    </source>
</evidence>
<evidence type="ECO:0000313" key="3">
    <source>
        <dbReference type="RefSeq" id="XP_020981408.1"/>
    </source>
</evidence>
<dbReference type="Proteomes" id="UP000515211">
    <property type="component" value="Chromosome 6"/>
</dbReference>
<reference evidence="3" key="2">
    <citation type="submission" date="2025-08" db="UniProtKB">
        <authorList>
            <consortium name="RefSeq"/>
        </authorList>
    </citation>
    <scope>IDENTIFICATION</scope>
    <source>
        <tissue evidence="3">Whole plant</tissue>
    </source>
</reference>
<reference evidence="2" key="1">
    <citation type="journal article" date="2016" name="Nat. Genet.">
        <title>The genome sequences of Arachis duranensis and Arachis ipaensis, the diploid ancestors of cultivated peanut.</title>
        <authorList>
            <person name="Bertioli D.J."/>
            <person name="Cannon S.B."/>
            <person name="Froenicke L."/>
            <person name="Huang G."/>
            <person name="Farmer A.D."/>
            <person name="Cannon E.K."/>
            <person name="Liu X."/>
            <person name="Gao D."/>
            <person name="Clevenger J."/>
            <person name="Dash S."/>
            <person name="Ren L."/>
            <person name="Moretzsohn M.C."/>
            <person name="Shirasawa K."/>
            <person name="Huang W."/>
            <person name="Vidigal B."/>
            <person name="Abernathy B."/>
            <person name="Chu Y."/>
            <person name="Niederhuth C.E."/>
            <person name="Umale P."/>
            <person name="Araujo A.C."/>
            <person name="Kozik A."/>
            <person name="Kim K.D."/>
            <person name="Burow M.D."/>
            <person name="Varshney R.K."/>
            <person name="Wang X."/>
            <person name="Zhang X."/>
            <person name="Barkley N."/>
            <person name="Guimaraes P.M."/>
            <person name="Isobe S."/>
            <person name="Guo B."/>
            <person name="Liao B."/>
            <person name="Stalker H.T."/>
            <person name="Schmitz R.J."/>
            <person name="Scheffler B.E."/>
            <person name="Leal-Bertioli S.C."/>
            <person name="Xun X."/>
            <person name="Jackson S.A."/>
            <person name="Michelmore R."/>
            <person name="Ozias-Akins P."/>
        </authorList>
    </citation>
    <scope>NUCLEOTIDE SEQUENCE [LARGE SCALE GENOMIC DNA]</scope>
    <source>
        <strain evidence="2">cv. V14167</strain>
    </source>
</reference>
<keyword evidence="2" id="KW-1185">Reference proteome</keyword>
<dbReference type="Pfam" id="PF03478">
    <property type="entry name" value="Beta-prop_KIB1-4"/>
    <property type="match status" value="1"/>
</dbReference>
<gene>
    <name evidence="3" type="primary">LOC110272961</name>
</gene>
<feature type="domain" description="KIB1-4 beta-propeller" evidence="1">
    <location>
        <begin position="88"/>
        <end position="378"/>
    </location>
</feature>
<organism evidence="2 3">
    <name type="scientific">Arachis duranensis</name>
    <name type="common">Wild peanut</name>
    <dbReference type="NCBI Taxonomy" id="130453"/>
    <lineage>
        <taxon>Eukaryota</taxon>
        <taxon>Viridiplantae</taxon>
        <taxon>Streptophyta</taxon>
        <taxon>Embryophyta</taxon>
        <taxon>Tracheophyta</taxon>
        <taxon>Spermatophyta</taxon>
        <taxon>Magnoliopsida</taxon>
        <taxon>eudicotyledons</taxon>
        <taxon>Gunneridae</taxon>
        <taxon>Pentapetalae</taxon>
        <taxon>rosids</taxon>
        <taxon>fabids</taxon>
        <taxon>Fabales</taxon>
        <taxon>Fabaceae</taxon>
        <taxon>Papilionoideae</taxon>
        <taxon>50 kb inversion clade</taxon>
        <taxon>dalbergioids sensu lato</taxon>
        <taxon>Dalbergieae</taxon>
        <taxon>Pterocarpus clade</taxon>
        <taxon>Arachis</taxon>
    </lineage>
</organism>
<dbReference type="RefSeq" id="XP_020981408.1">
    <property type="nucleotide sequence ID" value="XM_021125749.1"/>
</dbReference>
<sequence length="402" mass="47107">MGGDDQWASIHQDILNQLTKRFHSYDEYLQLRLVCKQWNFNLSLIPSGNKVLWLLLPIPTVAAERSSKKAKIHVGTISKLTQRRTRILEEKEIYHLTMPELQNNLVRGSCHGWIIMVLIYEGTIRMLNPFTKVCFDLLPISTLPNVIDIHGDKCIIDLESTYGTLEMDTISMHKINVYKVITNSAPNNDRYNDFMAVVIYGGYRKLAFYKANDTRWIKFPTSHKMIVDVIFFQEKVYAVDFDHQLYEFHIKKKLEPVRRIYEGTPLYQHDTNIMQYSYLIGCDDGSLLMVVRHIRLTKHTEWWRYYKTIKFDIYKLNKNAKVWSRIYDLGTYVLVVGLNSSIQILASNCKGNKIYFTDGMVGLHPDDDIWRHDIGIFNLKDNSCRRVLSDVNFFCPPVWILS</sequence>
<name>A0A6P5MF53_ARADU</name>
<dbReference type="PANTHER" id="PTHR44259">
    <property type="entry name" value="OS07G0183000 PROTEIN-RELATED"/>
    <property type="match status" value="1"/>
</dbReference>
<dbReference type="KEGG" id="adu:110272961"/>
<dbReference type="InterPro" id="IPR005174">
    <property type="entry name" value="KIB1-4_b-propeller"/>
</dbReference>
<proteinExistence type="predicted"/>
<dbReference type="AlphaFoldDB" id="A0A6P5MF53"/>
<dbReference type="GeneID" id="110272961"/>
<evidence type="ECO:0000313" key="2">
    <source>
        <dbReference type="Proteomes" id="UP000515211"/>
    </source>
</evidence>
<dbReference type="InterPro" id="IPR050942">
    <property type="entry name" value="F-box_BR-signaling"/>
</dbReference>
<protein>
    <submittedName>
        <fullName evidence="3">F-box protein SKIP23-like</fullName>
    </submittedName>
</protein>